<dbReference type="RefSeq" id="WP_067259636.1">
    <property type="nucleotide sequence ID" value="NZ_LWMW01000098.1"/>
</dbReference>
<name>A0A166CR41_9EURY</name>
<dbReference type="STRING" id="47311.MBCUT_10430"/>
<proteinExistence type="predicted"/>
<dbReference type="Gene3D" id="2.30.130.30">
    <property type="entry name" value="Hypothetical protein"/>
    <property type="match status" value="1"/>
</dbReference>
<dbReference type="AlphaFoldDB" id="A0A166CR41"/>
<comment type="caution">
    <text evidence="2">The sequence shown here is derived from an EMBL/GenBank/DDBJ whole genome shotgun (WGS) entry which is preliminary data.</text>
</comment>
<gene>
    <name evidence="2" type="ORF">MBCUT_10430</name>
</gene>
<evidence type="ECO:0000313" key="3">
    <source>
        <dbReference type="Proteomes" id="UP000077275"/>
    </source>
</evidence>
<evidence type="ECO:0000259" key="1">
    <source>
        <dbReference type="Pfam" id="PF04266"/>
    </source>
</evidence>
<feature type="domain" description="ASCH" evidence="1">
    <location>
        <begin position="5"/>
        <end position="82"/>
    </location>
</feature>
<dbReference type="SUPFAM" id="SSF88697">
    <property type="entry name" value="PUA domain-like"/>
    <property type="match status" value="1"/>
</dbReference>
<evidence type="ECO:0000313" key="2">
    <source>
        <dbReference type="EMBL" id="KZX16177.1"/>
    </source>
</evidence>
<organism evidence="2 3">
    <name type="scientific">Methanobrevibacter cuticularis</name>
    <dbReference type="NCBI Taxonomy" id="47311"/>
    <lineage>
        <taxon>Archaea</taxon>
        <taxon>Methanobacteriati</taxon>
        <taxon>Methanobacteriota</taxon>
        <taxon>Methanomada group</taxon>
        <taxon>Methanobacteria</taxon>
        <taxon>Methanobacteriales</taxon>
        <taxon>Methanobacteriaceae</taxon>
        <taxon>Methanobrevibacter</taxon>
    </lineage>
</organism>
<dbReference type="EMBL" id="LWMW01000098">
    <property type="protein sequence ID" value="KZX16177.1"/>
    <property type="molecule type" value="Genomic_DNA"/>
</dbReference>
<protein>
    <recommendedName>
        <fullName evidence="1">ASCH domain-containing protein</fullName>
    </recommendedName>
</protein>
<accession>A0A166CR41</accession>
<dbReference type="Pfam" id="PF04266">
    <property type="entry name" value="ASCH"/>
    <property type="match status" value="1"/>
</dbReference>
<dbReference type="InterPro" id="IPR007374">
    <property type="entry name" value="ASCH_domain"/>
</dbReference>
<reference evidence="2 3" key="1">
    <citation type="submission" date="2016-04" db="EMBL/GenBank/DDBJ databases">
        <title>Genome sequence of Methanobrevibacter cuticularis DSM 11139.</title>
        <authorList>
            <person name="Poehlein A."/>
            <person name="Seedorf H."/>
            <person name="Daniel R."/>
        </authorList>
    </citation>
    <scope>NUCLEOTIDE SEQUENCE [LARGE SCALE GENOMIC DNA]</scope>
    <source>
        <strain evidence="2 3">DSM 11139</strain>
    </source>
</reference>
<sequence>MNVLISIKPKYVEKIISKEKTYEFRRNIFKKEVEKIVIYSTSPEKKIIGCFKSNKIIKDCPKNLWNNFSEEAGINEEDFFDYFENKEEGFALKIDELEIFGNPIETDKLEDFSAPQSFKYMNENDMTNLIEYI</sequence>
<dbReference type="InterPro" id="IPR015947">
    <property type="entry name" value="PUA-like_sf"/>
</dbReference>
<dbReference type="PATRIC" id="fig|47311.3.peg.1150"/>
<dbReference type="OrthoDB" id="84651at2157"/>
<dbReference type="Proteomes" id="UP000077275">
    <property type="component" value="Unassembled WGS sequence"/>
</dbReference>
<keyword evidence="3" id="KW-1185">Reference proteome</keyword>